<evidence type="ECO:0000256" key="1">
    <source>
        <dbReference type="SAM" id="SignalP"/>
    </source>
</evidence>
<evidence type="ECO:0000313" key="3">
    <source>
        <dbReference type="Proteomes" id="UP001497644"/>
    </source>
</evidence>
<dbReference type="AlphaFoldDB" id="A0AAV2P482"/>
<feature type="signal peptide" evidence="1">
    <location>
        <begin position="1"/>
        <end position="17"/>
    </location>
</feature>
<keyword evidence="1" id="KW-0732">Signal</keyword>
<dbReference type="GO" id="GO:0005615">
    <property type="term" value="C:extracellular space"/>
    <property type="evidence" value="ECO:0007669"/>
    <property type="project" value="TreeGrafter"/>
</dbReference>
<dbReference type="Gene3D" id="3.15.10.30">
    <property type="entry name" value="Haemolymph juvenile hormone binding protein"/>
    <property type="match status" value="1"/>
</dbReference>
<dbReference type="Proteomes" id="UP001497644">
    <property type="component" value="Chromosome 7"/>
</dbReference>
<evidence type="ECO:0008006" key="4">
    <source>
        <dbReference type="Google" id="ProtNLM"/>
    </source>
</evidence>
<feature type="chain" id="PRO_5043999390" description="Circadian clock-controlled protein" evidence="1">
    <location>
        <begin position="18"/>
        <end position="244"/>
    </location>
</feature>
<dbReference type="EMBL" id="OZ034830">
    <property type="protein sequence ID" value="CAL1686748.1"/>
    <property type="molecule type" value="Genomic_DNA"/>
</dbReference>
<dbReference type="InterPro" id="IPR010562">
    <property type="entry name" value="Haemolymph_juvenile_hormone-bd"/>
</dbReference>
<proteinExistence type="predicted"/>
<dbReference type="InterPro" id="IPR038606">
    <property type="entry name" value="To_sf"/>
</dbReference>
<reference evidence="2" key="1">
    <citation type="submission" date="2024-04" db="EMBL/GenBank/DDBJ databases">
        <authorList>
            <consortium name="Molecular Ecology Group"/>
        </authorList>
    </citation>
    <scope>NUCLEOTIDE SEQUENCE</scope>
</reference>
<organism evidence="2 3">
    <name type="scientific">Lasius platythorax</name>
    <dbReference type="NCBI Taxonomy" id="488582"/>
    <lineage>
        <taxon>Eukaryota</taxon>
        <taxon>Metazoa</taxon>
        <taxon>Ecdysozoa</taxon>
        <taxon>Arthropoda</taxon>
        <taxon>Hexapoda</taxon>
        <taxon>Insecta</taxon>
        <taxon>Pterygota</taxon>
        <taxon>Neoptera</taxon>
        <taxon>Endopterygota</taxon>
        <taxon>Hymenoptera</taxon>
        <taxon>Apocrita</taxon>
        <taxon>Aculeata</taxon>
        <taxon>Formicoidea</taxon>
        <taxon>Formicidae</taxon>
        <taxon>Formicinae</taxon>
        <taxon>Lasius</taxon>
        <taxon>Lasius</taxon>
    </lineage>
</organism>
<dbReference type="Pfam" id="PF06585">
    <property type="entry name" value="JHBP"/>
    <property type="match status" value="1"/>
</dbReference>
<gene>
    <name evidence="2" type="ORF">LPLAT_LOCUS12084</name>
</gene>
<dbReference type="PANTHER" id="PTHR11008">
    <property type="entry name" value="PROTEIN TAKEOUT-LIKE PROTEIN"/>
    <property type="match status" value="1"/>
</dbReference>
<keyword evidence="3" id="KW-1185">Reference proteome</keyword>
<dbReference type="SMART" id="SM00700">
    <property type="entry name" value="JHBP"/>
    <property type="match status" value="1"/>
</dbReference>
<sequence>MIFYMLIALNIATSVLCAAEEVTLPVNHCKRNSTDYSACLKITIEESWPQLVEGIPEFDFPRLDPLFYGYSKAAFNRGEIYGELTVLNVIITGLKNIHFLTLRSHFYDDSYRFEVDVKIPRLIVDGDSNAIGSLGGLRMGGKGHFNVIAENVRATCYVTAHAENDTLVIEHFRVSPVVEKLKLHLNDFFEGNKELNDLLETFLNEFWPSLYRTLIPIAIDVWDQWSTNFSNHFLSKISISQILP</sequence>
<name>A0AAV2P482_9HYME</name>
<protein>
    <recommendedName>
        <fullName evidence="4">Circadian clock-controlled protein</fullName>
    </recommendedName>
</protein>
<evidence type="ECO:0000313" key="2">
    <source>
        <dbReference type="EMBL" id="CAL1686748.1"/>
    </source>
</evidence>
<accession>A0AAV2P482</accession>
<dbReference type="PANTHER" id="PTHR11008:SF18">
    <property type="entry name" value="BCDNA.GH05536-RELATED"/>
    <property type="match status" value="1"/>
</dbReference>